<organism evidence="2 3">
    <name type="scientific">Streptomyces lunalinharesii</name>
    <dbReference type="NCBI Taxonomy" id="333384"/>
    <lineage>
        <taxon>Bacteria</taxon>
        <taxon>Bacillati</taxon>
        <taxon>Actinomycetota</taxon>
        <taxon>Actinomycetes</taxon>
        <taxon>Kitasatosporales</taxon>
        <taxon>Streptomycetaceae</taxon>
        <taxon>Streptomyces</taxon>
    </lineage>
</organism>
<keyword evidence="3" id="KW-1185">Reference proteome</keyword>
<gene>
    <name evidence="2" type="ORF">GCM10009864_82760</name>
</gene>
<comment type="caution">
    <text evidence="2">The sequence shown here is derived from an EMBL/GenBank/DDBJ whole genome shotgun (WGS) entry which is preliminary data.</text>
</comment>
<feature type="compositionally biased region" description="Low complexity" evidence="1">
    <location>
        <begin position="151"/>
        <end position="166"/>
    </location>
</feature>
<feature type="region of interest" description="Disordered" evidence="1">
    <location>
        <begin position="379"/>
        <end position="402"/>
    </location>
</feature>
<sequence>MGGTKRRPYGSTAKTRQMVLAALGVVKVATAEQIRQLMCPGTASAQTVRNGCLDLARDGLVESLGSASRTNAGGHLVTEKLWNLSGPGLEAAAAELDRPMREMGGTARGAARAGAKHAVKVTDTISAFLQTPPEPTRPVPRKRPQSATTAVSSTPVGDDTDTGPTGVRERPQGLGQISSWATEVVLPVSGTLTTPGKNSPRADAVLTAPESGVPVMFVEVDNGTEDPIALSYKASRYREFFRRTVKVPGPSPHSYARPTPMWERLYGPLGREGYPPLAIVFTKQVGPTAMKNRIARVQHLTEAHWAGEYQEHGASYGSDERDGYTDYTDAVPILVTTLDRLREHGPLGPTWFRFGHRTWQTLPDALDNPDDHRDYRRRADERARRHKQQREQQEKQQERERQEEFERWKAEDAAAKAAKKPDPVCERCGGPLEGSRFEYDPLEDDAPPADGAHCASCRIQLTEPTSRLGRMIRRLVNGDGYPRP</sequence>
<feature type="region of interest" description="Disordered" evidence="1">
    <location>
        <begin position="129"/>
        <end position="175"/>
    </location>
</feature>
<dbReference type="EMBL" id="BAAARK010000084">
    <property type="protein sequence ID" value="GAA2695370.1"/>
    <property type="molecule type" value="Genomic_DNA"/>
</dbReference>
<dbReference type="Pfam" id="PF13814">
    <property type="entry name" value="Replic_Relax"/>
    <property type="match status" value="1"/>
</dbReference>
<dbReference type="InterPro" id="IPR025855">
    <property type="entry name" value="Replic_Relax"/>
</dbReference>
<evidence type="ECO:0008006" key="4">
    <source>
        <dbReference type="Google" id="ProtNLM"/>
    </source>
</evidence>
<evidence type="ECO:0000313" key="3">
    <source>
        <dbReference type="Proteomes" id="UP001500994"/>
    </source>
</evidence>
<reference evidence="3" key="1">
    <citation type="journal article" date="2019" name="Int. J. Syst. Evol. Microbiol.">
        <title>The Global Catalogue of Microorganisms (GCM) 10K type strain sequencing project: providing services to taxonomists for standard genome sequencing and annotation.</title>
        <authorList>
            <consortium name="The Broad Institute Genomics Platform"/>
            <consortium name="The Broad Institute Genome Sequencing Center for Infectious Disease"/>
            <person name="Wu L."/>
            <person name="Ma J."/>
        </authorList>
    </citation>
    <scope>NUCLEOTIDE SEQUENCE [LARGE SCALE GENOMIC DNA]</scope>
    <source>
        <strain evidence="3">JCM 16374</strain>
    </source>
</reference>
<proteinExistence type="predicted"/>
<accession>A0ABP6FLD9</accession>
<evidence type="ECO:0000256" key="1">
    <source>
        <dbReference type="SAM" id="MobiDB-lite"/>
    </source>
</evidence>
<dbReference type="RefSeq" id="WP_344585296.1">
    <property type="nucleotide sequence ID" value="NZ_BAAARK010000084.1"/>
</dbReference>
<evidence type="ECO:0000313" key="2">
    <source>
        <dbReference type="EMBL" id="GAA2695370.1"/>
    </source>
</evidence>
<protein>
    <recommendedName>
        <fullName evidence="4">Protein involved in plasmid replication-relaxation</fullName>
    </recommendedName>
</protein>
<name>A0ABP6FLD9_9ACTN</name>
<dbReference type="Proteomes" id="UP001500994">
    <property type="component" value="Unassembled WGS sequence"/>
</dbReference>